<keyword evidence="1" id="KW-0812">Transmembrane</keyword>
<keyword evidence="1" id="KW-1133">Transmembrane helix</keyword>
<gene>
    <name evidence="3" type="ORF">IFM46972_10560</name>
</gene>
<evidence type="ECO:0000313" key="3">
    <source>
        <dbReference type="EMBL" id="GFF56611.1"/>
    </source>
</evidence>
<reference evidence="3 4" key="1">
    <citation type="submission" date="2020-01" db="EMBL/GenBank/DDBJ databases">
        <title>Draft genome sequence of Aspergillus udagawae IFM 46972.</title>
        <authorList>
            <person name="Takahashi H."/>
            <person name="Yaguchi T."/>
        </authorList>
    </citation>
    <scope>NUCLEOTIDE SEQUENCE [LARGE SCALE GENOMIC DNA]</scope>
    <source>
        <strain evidence="3 4">IFM 46972</strain>
    </source>
</reference>
<accession>A0A8H3XPU2</accession>
<protein>
    <submittedName>
        <fullName evidence="3">NAD(P)-binding protein</fullName>
    </submittedName>
</protein>
<evidence type="ECO:0000256" key="1">
    <source>
        <dbReference type="SAM" id="Phobius"/>
    </source>
</evidence>
<name>A0A8H3XPU2_9EURO</name>
<proteinExistence type="predicted"/>
<dbReference type="Pfam" id="PF01370">
    <property type="entry name" value="Epimerase"/>
    <property type="match status" value="1"/>
</dbReference>
<evidence type="ECO:0000259" key="2">
    <source>
        <dbReference type="Pfam" id="PF01370"/>
    </source>
</evidence>
<dbReference type="AlphaFoldDB" id="A0A8H3XPU2"/>
<evidence type="ECO:0000313" key="4">
    <source>
        <dbReference type="Proteomes" id="UP000465221"/>
    </source>
</evidence>
<feature type="transmembrane region" description="Helical" evidence="1">
    <location>
        <begin position="12"/>
        <end position="32"/>
    </location>
</feature>
<dbReference type="InterPro" id="IPR001509">
    <property type="entry name" value="Epimerase_deHydtase"/>
</dbReference>
<dbReference type="Gene3D" id="3.40.50.720">
    <property type="entry name" value="NAD(P)-binding Rossmann-like Domain"/>
    <property type="match status" value="1"/>
</dbReference>
<comment type="caution">
    <text evidence="3">The sequence shown here is derived from an EMBL/GenBank/DDBJ whole genome shotgun (WGS) entry which is preliminary data.</text>
</comment>
<feature type="domain" description="NAD-dependent epimerase/dehydratase" evidence="2">
    <location>
        <begin position="14"/>
        <end position="80"/>
    </location>
</feature>
<dbReference type="InterPro" id="IPR036291">
    <property type="entry name" value="NAD(P)-bd_dom_sf"/>
</dbReference>
<organism evidence="3 4">
    <name type="scientific">Aspergillus udagawae</name>
    <dbReference type="NCBI Taxonomy" id="91492"/>
    <lineage>
        <taxon>Eukaryota</taxon>
        <taxon>Fungi</taxon>
        <taxon>Dikarya</taxon>
        <taxon>Ascomycota</taxon>
        <taxon>Pezizomycotina</taxon>
        <taxon>Eurotiomycetes</taxon>
        <taxon>Eurotiomycetidae</taxon>
        <taxon>Eurotiales</taxon>
        <taxon>Aspergillaceae</taxon>
        <taxon>Aspergillus</taxon>
        <taxon>Aspergillus subgen. Fumigati</taxon>
    </lineage>
</organism>
<sequence length="91" mass="9606">MIASSSIVPPGGLVLVTGVTGFIGSYIANGLLELGYRVRGTVRSNFEAVIVPDQNAPGVWDAVLKDVDGIAHVAGDVELWTRPDESHYAKV</sequence>
<dbReference type="EMBL" id="BLKC01000139">
    <property type="protein sequence ID" value="GFF56611.1"/>
    <property type="molecule type" value="Genomic_DNA"/>
</dbReference>
<dbReference type="SUPFAM" id="SSF51735">
    <property type="entry name" value="NAD(P)-binding Rossmann-fold domains"/>
    <property type="match status" value="1"/>
</dbReference>
<keyword evidence="1" id="KW-0472">Membrane</keyword>
<dbReference type="Proteomes" id="UP000465221">
    <property type="component" value="Unassembled WGS sequence"/>
</dbReference>